<dbReference type="PROSITE" id="PS00108">
    <property type="entry name" value="PROTEIN_KINASE_ST"/>
    <property type="match status" value="1"/>
</dbReference>
<keyword evidence="4" id="KW-0808">Transferase</keyword>
<feature type="domain" description="Protein kinase" evidence="13">
    <location>
        <begin position="14"/>
        <end position="229"/>
    </location>
</feature>
<feature type="region of interest" description="Disordered" evidence="12">
    <location>
        <begin position="195"/>
        <end position="229"/>
    </location>
</feature>
<feature type="compositionally biased region" description="Low complexity" evidence="12">
    <location>
        <begin position="203"/>
        <end position="215"/>
    </location>
</feature>
<dbReference type="PANTHER" id="PTHR43671:SF98">
    <property type="entry name" value="SERINE_THREONINE-PROTEIN KINASE NEK11"/>
    <property type="match status" value="1"/>
</dbReference>
<keyword evidence="7 10" id="KW-0067">ATP-binding</keyword>
<keyword evidence="5 10" id="KW-0547">Nucleotide-binding</keyword>
<keyword evidence="6" id="KW-0418">Kinase</keyword>
<reference evidence="14" key="1">
    <citation type="submission" date="2023-10" db="EMBL/GenBank/DDBJ databases">
        <authorList>
            <person name="Chen Y."/>
            <person name="Shah S."/>
            <person name="Dougan E. K."/>
            <person name="Thang M."/>
            <person name="Chan C."/>
        </authorList>
    </citation>
    <scope>NUCLEOTIDE SEQUENCE [LARGE SCALE GENOMIC DNA]</scope>
</reference>
<feature type="binding site" evidence="10">
    <location>
        <position position="43"/>
    </location>
    <ligand>
        <name>ATP</name>
        <dbReference type="ChEBI" id="CHEBI:30616"/>
    </ligand>
</feature>
<keyword evidence="15" id="KW-1185">Reference proteome</keyword>
<dbReference type="PROSITE" id="PS00107">
    <property type="entry name" value="PROTEIN_KINASE_ATP"/>
    <property type="match status" value="1"/>
</dbReference>
<organism evidence="14 15">
    <name type="scientific">Prorocentrum cordatum</name>
    <dbReference type="NCBI Taxonomy" id="2364126"/>
    <lineage>
        <taxon>Eukaryota</taxon>
        <taxon>Sar</taxon>
        <taxon>Alveolata</taxon>
        <taxon>Dinophyceae</taxon>
        <taxon>Prorocentrales</taxon>
        <taxon>Prorocentraceae</taxon>
        <taxon>Prorocentrum</taxon>
    </lineage>
</organism>
<evidence type="ECO:0000259" key="13">
    <source>
        <dbReference type="PROSITE" id="PS50011"/>
    </source>
</evidence>
<comment type="catalytic activity">
    <reaction evidence="8">
        <text>L-threonyl-[protein] + ATP = O-phospho-L-threonyl-[protein] + ADP + H(+)</text>
        <dbReference type="Rhea" id="RHEA:46608"/>
        <dbReference type="Rhea" id="RHEA-COMP:11060"/>
        <dbReference type="Rhea" id="RHEA-COMP:11605"/>
        <dbReference type="ChEBI" id="CHEBI:15378"/>
        <dbReference type="ChEBI" id="CHEBI:30013"/>
        <dbReference type="ChEBI" id="CHEBI:30616"/>
        <dbReference type="ChEBI" id="CHEBI:61977"/>
        <dbReference type="ChEBI" id="CHEBI:456216"/>
        <dbReference type="EC" id="2.7.11.1"/>
    </reaction>
</comment>
<dbReference type="InterPro" id="IPR000719">
    <property type="entry name" value="Prot_kinase_dom"/>
</dbReference>
<evidence type="ECO:0000256" key="5">
    <source>
        <dbReference type="ARBA" id="ARBA00022741"/>
    </source>
</evidence>
<dbReference type="SUPFAM" id="SSF56112">
    <property type="entry name" value="Protein kinase-like (PK-like)"/>
    <property type="match status" value="1"/>
</dbReference>
<evidence type="ECO:0000256" key="4">
    <source>
        <dbReference type="ARBA" id="ARBA00022679"/>
    </source>
</evidence>
<dbReference type="EMBL" id="CAUYUJ010006080">
    <property type="protein sequence ID" value="CAK0816049.1"/>
    <property type="molecule type" value="Genomic_DNA"/>
</dbReference>
<dbReference type="PROSITE" id="PS50011">
    <property type="entry name" value="PROTEIN_KINASE_DOM"/>
    <property type="match status" value="1"/>
</dbReference>
<evidence type="ECO:0000313" key="14">
    <source>
        <dbReference type="EMBL" id="CAK0816049.1"/>
    </source>
</evidence>
<dbReference type="InterPro" id="IPR017441">
    <property type="entry name" value="Protein_kinase_ATP_BS"/>
</dbReference>
<dbReference type="InterPro" id="IPR050660">
    <property type="entry name" value="NEK_Ser/Thr_kinase"/>
</dbReference>
<evidence type="ECO:0000256" key="3">
    <source>
        <dbReference type="ARBA" id="ARBA00022527"/>
    </source>
</evidence>
<dbReference type="Gene3D" id="1.10.510.10">
    <property type="entry name" value="Transferase(Phosphotransferase) domain 1"/>
    <property type="match status" value="1"/>
</dbReference>
<dbReference type="EC" id="2.7.11.1" evidence="2"/>
<name>A0ABN9REK3_9DINO</name>
<evidence type="ECO:0000256" key="8">
    <source>
        <dbReference type="ARBA" id="ARBA00047899"/>
    </source>
</evidence>
<sequence length="229" mass="24967">MMAACRPGDAVGRYRVLQILGRGSFGVVLLAEDPLQAQRVAMKVVPCDHLDAAAADRAREAALAEAQLLQRLRHPHVVSCLDVCWDAGRSVVWIALDYMNGGDLQSVIDSRRNSHEPPPDAGFVRRVLSAIGSALRFVHSQGVLHRDVKPSNVLLASSGTGAGSRPLSLVQAEIKLADFGISKIHGRRRMRARWSGRRRTCRRSSSAGSRTARPRMPGPWARASTSWPP</sequence>
<evidence type="ECO:0000256" key="11">
    <source>
        <dbReference type="RuleBase" id="RU000304"/>
    </source>
</evidence>
<evidence type="ECO:0000256" key="10">
    <source>
        <dbReference type="PROSITE-ProRule" id="PRU10141"/>
    </source>
</evidence>
<comment type="similarity">
    <text evidence="1">Belongs to the protein kinase superfamily. NEK Ser/Thr protein kinase family. NIMA subfamily.</text>
</comment>
<dbReference type="InterPro" id="IPR011009">
    <property type="entry name" value="Kinase-like_dom_sf"/>
</dbReference>
<evidence type="ECO:0000256" key="1">
    <source>
        <dbReference type="ARBA" id="ARBA00010886"/>
    </source>
</evidence>
<accession>A0ABN9REK3</accession>
<dbReference type="PANTHER" id="PTHR43671">
    <property type="entry name" value="SERINE/THREONINE-PROTEIN KINASE NEK"/>
    <property type="match status" value="1"/>
</dbReference>
<evidence type="ECO:0000256" key="7">
    <source>
        <dbReference type="ARBA" id="ARBA00022840"/>
    </source>
</evidence>
<dbReference type="SMART" id="SM00220">
    <property type="entry name" value="S_TKc"/>
    <property type="match status" value="1"/>
</dbReference>
<gene>
    <name evidence="14" type="ORF">PCOR1329_LOCUS19131</name>
</gene>
<evidence type="ECO:0000256" key="6">
    <source>
        <dbReference type="ARBA" id="ARBA00022777"/>
    </source>
</evidence>
<keyword evidence="3 11" id="KW-0723">Serine/threonine-protein kinase</keyword>
<comment type="caution">
    <text evidence="14">The sequence shown here is derived from an EMBL/GenBank/DDBJ whole genome shotgun (WGS) entry which is preliminary data.</text>
</comment>
<evidence type="ECO:0000256" key="12">
    <source>
        <dbReference type="SAM" id="MobiDB-lite"/>
    </source>
</evidence>
<dbReference type="InterPro" id="IPR008271">
    <property type="entry name" value="Ser/Thr_kinase_AS"/>
</dbReference>
<evidence type="ECO:0000256" key="2">
    <source>
        <dbReference type="ARBA" id="ARBA00012513"/>
    </source>
</evidence>
<proteinExistence type="inferred from homology"/>
<dbReference type="Proteomes" id="UP001189429">
    <property type="component" value="Unassembled WGS sequence"/>
</dbReference>
<protein>
    <recommendedName>
        <fullName evidence="2">non-specific serine/threonine protein kinase</fullName>
        <ecNumber evidence="2">2.7.11.1</ecNumber>
    </recommendedName>
</protein>
<evidence type="ECO:0000313" key="15">
    <source>
        <dbReference type="Proteomes" id="UP001189429"/>
    </source>
</evidence>
<evidence type="ECO:0000256" key="9">
    <source>
        <dbReference type="ARBA" id="ARBA00048679"/>
    </source>
</evidence>
<comment type="catalytic activity">
    <reaction evidence="9">
        <text>L-seryl-[protein] + ATP = O-phospho-L-seryl-[protein] + ADP + H(+)</text>
        <dbReference type="Rhea" id="RHEA:17989"/>
        <dbReference type="Rhea" id="RHEA-COMP:9863"/>
        <dbReference type="Rhea" id="RHEA-COMP:11604"/>
        <dbReference type="ChEBI" id="CHEBI:15378"/>
        <dbReference type="ChEBI" id="CHEBI:29999"/>
        <dbReference type="ChEBI" id="CHEBI:30616"/>
        <dbReference type="ChEBI" id="CHEBI:83421"/>
        <dbReference type="ChEBI" id="CHEBI:456216"/>
        <dbReference type="EC" id="2.7.11.1"/>
    </reaction>
</comment>
<dbReference type="Pfam" id="PF00069">
    <property type="entry name" value="Pkinase"/>
    <property type="match status" value="1"/>
</dbReference>